<dbReference type="Pfam" id="PF13439">
    <property type="entry name" value="Glyco_transf_4"/>
    <property type="match status" value="1"/>
</dbReference>
<dbReference type="InterPro" id="IPR001296">
    <property type="entry name" value="Glyco_trans_1"/>
</dbReference>
<evidence type="ECO:0000259" key="1">
    <source>
        <dbReference type="Pfam" id="PF00534"/>
    </source>
</evidence>
<evidence type="ECO:0000259" key="2">
    <source>
        <dbReference type="Pfam" id="PF13439"/>
    </source>
</evidence>
<accession>A0ABU1VU82</accession>
<evidence type="ECO:0000313" key="4">
    <source>
        <dbReference type="Proteomes" id="UP001257909"/>
    </source>
</evidence>
<keyword evidence="3" id="KW-0328">Glycosyltransferase</keyword>
<gene>
    <name evidence="3" type="ORF">J2W69_000191</name>
</gene>
<dbReference type="Pfam" id="PF00534">
    <property type="entry name" value="Glycos_transf_1"/>
    <property type="match status" value="1"/>
</dbReference>
<dbReference type="Gene3D" id="3.40.50.2000">
    <property type="entry name" value="Glycogen Phosphorylase B"/>
    <property type="match status" value="2"/>
</dbReference>
<dbReference type="RefSeq" id="WP_310273671.1">
    <property type="nucleotide sequence ID" value="NZ_JAVDWR010000001.1"/>
</dbReference>
<proteinExistence type="predicted"/>
<evidence type="ECO:0000313" key="3">
    <source>
        <dbReference type="EMBL" id="MDR7119276.1"/>
    </source>
</evidence>
<dbReference type="GO" id="GO:0016757">
    <property type="term" value="F:glycosyltransferase activity"/>
    <property type="evidence" value="ECO:0007669"/>
    <property type="project" value="UniProtKB-KW"/>
</dbReference>
<sequence length="409" mass="45558">MNILQINVCLDKGGAAKVALDLHNNLQKIGVNSQFAYGWGVKGGKSDSESNVKNCFRIGSKLQVITNFVFHNFFGFDLFSPFGVRRSKLLEAIKMADVVHLHVIHSYFIKFSWILDAIASANKPVVWTSHDYWILTGRCSSVGDCNKWQSGCGNCPNLSSYPATFLDFSATEFKRKRMYLSKISSNLVLVSPSSFLANELKKELPNVDVCHIPNWLDKNFEDACRNNILANELIKLPFGSVNVLVVSNNLDDTSKVNKELIISLLDLKGVFLHTIGKNSPFSGKNVFNHGEITDRIEMVKVISSCDVSLFTSKIDTFGLVMIESLACGVPVLAVKSKAAEEVLLGLNIKPVDSYADIIELIRSRTLPTEYINKTRESLQVSIFERFGHSAATENYVKIYKRLISANKLS</sequence>
<dbReference type="EC" id="2.4.-.-" evidence="3"/>
<keyword evidence="4" id="KW-1185">Reference proteome</keyword>
<reference evidence="3 4" key="1">
    <citation type="submission" date="2023-07" db="EMBL/GenBank/DDBJ databases">
        <title>Sorghum-associated microbial communities from plants grown in Nebraska, USA.</title>
        <authorList>
            <person name="Schachtman D."/>
        </authorList>
    </citation>
    <scope>NUCLEOTIDE SEQUENCE [LARGE SCALE GENOMIC DNA]</scope>
    <source>
        <strain evidence="3 4">4138</strain>
    </source>
</reference>
<protein>
    <submittedName>
        <fullName evidence="3">Colanic acid biosynthesis glycosyltransferase</fullName>
        <ecNumber evidence="3">2.4.-.-</ecNumber>
    </submittedName>
</protein>
<organism evidence="3 4">
    <name type="scientific">Rheinheimera soli</name>
    <dbReference type="NCBI Taxonomy" id="443616"/>
    <lineage>
        <taxon>Bacteria</taxon>
        <taxon>Pseudomonadati</taxon>
        <taxon>Pseudomonadota</taxon>
        <taxon>Gammaproteobacteria</taxon>
        <taxon>Chromatiales</taxon>
        <taxon>Chromatiaceae</taxon>
        <taxon>Rheinheimera</taxon>
    </lineage>
</organism>
<name>A0ABU1VU82_9GAMM</name>
<dbReference type="Proteomes" id="UP001257909">
    <property type="component" value="Unassembled WGS sequence"/>
</dbReference>
<keyword evidence="3" id="KW-0808">Transferase</keyword>
<feature type="domain" description="Glycosyl transferase family 1" evidence="1">
    <location>
        <begin position="284"/>
        <end position="343"/>
    </location>
</feature>
<dbReference type="EMBL" id="JAVDWR010000001">
    <property type="protein sequence ID" value="MDR7119276.1"/>
    <property type="molecule type" value="Genomic_DNA"/>
</dbReference>
<comment type="caution">
    <text evidence="3">The sequence shown here is derived from an EMBL/GenBank/DDBJ whole genome shotgun (WGS) entry which is preliminary data.</text>
</comment>
<dbReference type="InterPro" id="IPR028098">
    <property type="entry name" value="Glyco_trans_4-like_N"/>
</dbReference>
<feature type="domain" description="Glycosyltransferase subfamily 4-like N-terminal" evidence="2">
    <location>
        <begin position="13"/>
        <end position="218"/>
    </location>
</feature>
<dbReference type="PANTHER" id="PTHR12526:SF630">
    <property type="entry name" value="GLYCOSYLTRANSFERASE"/>
    <property type="match status" value="1"/>
</dbReference>
<dbReference type="PANTHER" id="PTHR12526">
    <property type="entry name" value="GLYCOSYLTRANSFERASE"/>
    <property type="match status" value="1"/>
</dbReference>
<dbReference type="SUPFAM" id="SSF53756">
    <property type="entry name" value="UDP-Glycosyltransferase/glycogen phosphorylase"/>
    <property type="match status" value="1"/>
</dbReference>